<dbReference type="AlphaFoldDB" id="A0ABD6AFR1"/>
<evidence type="ECO:0000313" key="3">
    <source>
        <dbReference type="Proteomes" id="UP001596547"/>
    </source>
</evidence>
<dbReference type="EMBL" id="JBHTBF010000003">
    <property type="protein sequence ID" value="MFC7318834.1"/>
    <property type="molecule type" value="Genomic_DNA"/>
</dbReference>
<evidence type="ECO:0000313" key="2">
    <source>
        <dbReference type="EMBL" id="MFC7318834.1"/>
    </source>
</evidence>
<dbReference type="Pfam" id="PF12697">
    <property type="entry name" value="Abhydrolase_6"/>
    <property type="match status" value="1"/>
</dbReference>
<dbReference type="Proteomes" id="UP001596547">
    <property type="component" value="Unassembled WGS sequence"/>
</dbReference>
<dbReference type="InterPro" id="IPR050266">
    <property type="entry name" value="AB_hydrolase_sf"/>
</dbReference>
<evidence type="ECO:0000259" key="1">
    <source>
        <dbReference type="Pfam" id="PF12697"/>
    </source>
</evidence>
<accession>A0ABD6AFR1</accession>
<dbReference type="InterPro" id="IPR029058">
    <property type="entry name" value="AB_hydrolase_fold"/>
</dbReference>
<name>A0ABD6AFR1_9EURY</name>
<proteinExistence type="predicted"/>
<feature type="domain" description="AB hydrolase-1" evidence="1">
    <location>
        <begin position="28"/>
        <end position="258"/>
    </location>
</feature>
<dbReference type="Gene3D" id="3.40.50.1820">
    <property type="entry name" value="alpha/beta hydrolase"/>
    <property type="match status" value="1"/>
</dbReference>
<sequence>MTEITGHYVDVDGTRIYYEECGEGIPLFCIHTAGACSIEYYEFLPIMADNGFHAIAVDLPGHGKSYPVNWEPFREMHEYAEFVWRIIEEVCEDKPVVAGCSIGGNMVTDMACHHSDDMRAALALEGAAYTPTFPNVNVYEHPHACPGWRDIMERAAEQSMYRPVPEEKITETRWMHRYAPQEIATGDLQCWVNHDVRARLGDITCPFLNFKGEADFYVPEERMEETIEGIADDLGEMVIGEKMGHYPMFEDPAGLADVCMDFLKDKNVVEE</sequence>
<reference evidence="2 3" key="1">
    <citation type="journal article" date="2019" name="Int. J. Syst. Evol. Microbiol.">
        <title>The Global Catalogue of Microorganisms (GCM) 10K type strain sequencing project: providing services to taxonomists for standard genome sequencing and annotation.</title>
        <authorList>
            <consortium name="The Broad Institute Genomics Platform"/>
            <consortium name="The Broad Institute Genome Sequencing Center for Infectious Disease"/>
            <person name="Wu L."/>
            <person name="Ma J."/>
        </authorList>
    </citation>
    <scope>NUCLEOTIDE SEQUENCE [LARGE SCALE GENOMIC DNA]</scope>
    <source>
        <strain evidence="2 3">PSR21</strain>
    </source>
</reference>
<organism evidence="2 3">
    <name type="scientific">Halomarina halobia</name>
    <dbReference type="NCBI Taxonomy" id="3033386"/>
    <lineage>
        <taxon>Archaea</taxon>
        <taxon>Methanobacteriati</taxon>
        <taxon>Methanobacteriota</taxon>
        <taxon>Stenosarchaea group</taxon>
        <taxon>Halobacteria</taxon>
        <taxon>Halobacteriales</taxon>
        <taxon>Natronomonadaceae</taxon>
        <taxon>Halomarina</taxon>
    </lineage>
</organism>
<dbReference type="RefSeq" id="WP_276306331.1">
    <property type="nucleotide sequence ID" value="NZ_CP119993.1"/>
</dbReference>
<dbReference type="GO" id="GO:0016787">
    <property type="term" value="F:hydrolase activity"/>
    <property type="evidence" value="ECO:0007669"/>
    <property type="project" value="UniProtKB-KW"/>
</dbReference>
<keyword evidence="3" id="KW-1185">Reference proteome</keyword>
<comment type="caution">
    <text evidence="2">The sequence shown here is derived from an EMBL/GenBank/DDBJ whole genome shotgun (WGS) entry which is preliminary data.</text>
</comment>
<dbReference type="PANTHER" id="PTHR43798">
    <property type="entry name" value="MONOACYLGLYCEROL LIPASE"/>
    <property type="match status" value="1"/>
</dbReference>
<dbReference type="InterPro" id="IPR000073">
    <property type="entry name" value="AB_hydrolase_1"/>
</dbReference>
<protein>
    <submittedName>
        <fullName evidence="2">Alpha/beta fold hydrolase</fullName>
    </submittedName>
</protein>
<dbReference type="GeneID" id="79316978"/>
<keyword evidence="2" id="KW-0378">Hydrolase</keyword>
<dbReference type="SUPFAM" id="SSF53474">
    <property type="entry name" value="alpha/beta-Hydrolases"/>
    <property type="match status" value="1"/>
</dbReference>
<gene>
    <name evidence="2" type="ORF">ACFQPE_18820</name>
</gene>